<keyword evidence="6" id="KW-1185">Reference proteome</keyword>
<dbReference type="PANTHER" id="PTHR13794">
    <property type="entry name" value="ENOLASE SUPERFAMILY, MANDELATE RACEMASE"/>
    <property type="match status" value="1"/>
</dbReference>
<sequence>MSRIASVETFSTQFISIVRIRTEDGLEGYGQVAPYNADITAAILHRQMAPVVLGQQADDIDALVDRCWIGAHKFPGSYTCRAIGGVDTALWDLKGRREGQSVAALLGGTRTHQPVYGSSMRRDITPEDEAARLAKLQQECGFEAFKIRIGNNFGNDVDRWPGRTEAIVPTVRKAIGDDSELLCDANSGFTPKRAIEVGRMLEDYRVGHFEEPCPYPELEWTAEVAAALDIPVSQGEQEVDLAQFRRMIRIGAADIVQPDICYVGGISRALRVARMAQEAGLPCTPHAANRSMVSLFTVHLQSALPNAGHYMELSIEEAPWIDGLFTSDPFEVVDGKIAVPSGPGWGVEISPEWLASAERQASTL</sequence>
<organism evidence="5 6">
    <name type="scientific">Ancylobacter mangrovi</name>
    <dbReference type="NCBI Taxonomy" id="2972472"/>
    <lineage>
        <taxon>Bacteria</taxon>
        <taxon>Pseudomonadati</taxon>
        <taxon>Pseudomonadota</taxon>
        <taxon>Alphaproteobacteria</taxon>
        <taxon>Hyphomicrobiales</taxon>
        <taxon>Xanthobacteraceae</taxon>
        <taxon>Ancylobacter</taxon>
    </lineage>
</organism>
<dbReference type="GO" id="GO:0009063">
    <property type="term" value="P:amino acid catabolic process"/>
    <property type="evidence" value="ECO:0007669"/>
    <property type="project" value="InterPro"/>
</dbReference>
<dbReference type="SFLD" id="SFLDG00179">
    <property type="entry name" value="mandelate_racemase"/>
    <property type="match status" value="1"/>
</dbReference>
<dbReference type="Proteomes" id="UP001151088">
    <property type="component" value="Unassembled WGS sequence"/>
</dbReference>
<reference evidence="5" key="1">
    <citation type="submission" date="2022-08" db="EMBL/GenBank/DDBJ databases">
        <authorList>
            <person name="Li F."/>
        </authorList>
    </citation>
    <scope>NUCLEOTIDE SEQUENCE</scope>
    <source>
        <strain evidence="5">MQZ15Z-1</strain>
    </source>
</reference>
<dbReference type="SFLD" id="SFLDS00001">
    <property type="entry name" value="Enolase"/>
    <property type="match status" value="1"/>
</dbReference>
<evidence type="ECO:0000313" key="6">
    <source>
        <dbReference type="Proteomes" id="UP001151088"/>
    </source>
</evidence>
<accession>A0A9X2T448</accession>
<dbReference type="AlphaFoldDB" id="A0A9X2T448"/>
<dbReference type="InterPro" id="IPR029017">
    <property type="entry name" value="Enolase-like_N"/>
</dbReference>
<dbReference type="InterPro" id="IPR018110">
    <property type="entry name" value="Mandel_Rmase/mucon_lact_enz_CS"/>
</dbReference>
<dbReference type="Gene3D" id="3.30.390.10">
    <property type="entry name" value="Enolase-like, N-terminal domain"/>
    <property type="match status" value="1"/>
</dbReference>
<dbReference type="Pfam" id="PF13378">
    <property type="entry name" value="MR_MLE_C"/>
    <property type="match status" value="1"/>
</dbReference>
<dbReference type="CDD" id="cd03316">
    <property type="entry name" value="MR_like"/>
    <property type="match status" value="1"/>
</dbReference>
<dbReference type="GO" id="GO:0016836">
    <property type="term" value="F:hydro-lyase activity"/>
    <property type="evidence" value="ECO:0007669"/>
    <property type="project" value="TreeGrafter"/>
</dbReference>
<dbReference type="InterPro" id="IPR013341">
    <property type="entry name" value="Mandelate_racemase_N_dom"/>
</dbReference>
<gene>
    <name evidence="5" type="ORF">NVS89_11050</name>
</gene>
<name>A0A9X2T448_9HYPH</name>
<evidence type="ECO:0000259" key="4">
    <source>
        <dbReference type="SMART" id="SM00922"/>
    </source>
</evidence>
<dbReference type="InterPro" id="IPR046945">
    <property type="entry name" value="RHMD-like"/>
</dbReference>
<dbReference type="PANTHER" id="PTHR13794:SF58">
    <property type="entry name" value="MITOCHONDRIAL ENOLASE SUPERFAMILY MEMBER 1"/>
    <property type="match status" value="1"/>
</dbReference>
<keyword evidence="2" id="KW-0479">Metal-binding</keyword>
<comment type="caution">
    <text evidence="5">The sequence shown here is derived from an EMBL/GenBank/DDBJ whole genome shotgun (WGS) entry which is preliminary data.</text>
</comment>
<evidence type="ECO:0000256" key="3">
    <source>
        <dbReference type="ARBA" id="ARBA00022842"/>
    </source>
</evidence>
<dbReference type="SUPFAM" id="SSF54826">
    <property type="entry name" value="Enolase N-terminal domain-like"/>
    <property type="match status" value="1"/>
</dbReference>
<dbReference type="PROSITE" id="PS00908">
    <property type="entry name" value="MR_MLE_1"/>
    <property type="match status" value="1"/>
</dbReference>
<dbReference type="InterPro" id="IPR029065">
    <property type="entry name" value="Enolase_C-like"/>
</dbReference>
<dbReference type="InterPro" id="IPR036849">
    <property type="entry name" value="Enolase-like_C_sf"/>
</dbReference>
<comment type="cofactor">
    <cofactor evidence="1">
        <name>Mg(2+)</name>
        <dbReference type="ChEBI" id="CHEBI:18420"/>
    </cofactor>
</comment>
<evidence type="ECO:0000256" key="1">
    <source>
        <dbReference type="ARBA" id="ARBA00001946"/>
    </source>
</evidence>
<proteinExistence type="predicted"/>
<dbReference type="GO" id="GO:0016052">
    <property type="term" value="P:carbohydrate catabolic process"/>
    <property type="evidence" value="ECO:0007669"/>
    <property type="project" value="TreeGrafter"/>
</dbReference>
<keyword evidence="3" id="KW-0460">Magnesium</keyword>
<protein>
    <submittedName>
        <fullName evidence="5">Mandelate racemase/muconate lactonizing enzyme family protein</fullName>
    </submittedName>
</protein>
<dbReference type="SMART" id="SM00922">
    <property type="entry name" value="MR_MLE"/>
    <property type="match status" value="1"/>
</dbReference>
<dbReference type="EMBL" id="JANTHZ010000004">
    <property type="protein sequence ID" value="MCS0495636.1"/>
    <property type="molecule type" value="Genomic_DNA"/>
</dbReference>
<dbReference type="Gene3D" id="3.20.20.120">
    <property type="entry name" value="Enolase-like C-terminal domain"/>
    <property type="match status" value="1"/>
</dbReference>
<dbReference type="InterPro" id="IPR013342">
    <property type="entry name" value="Mandelate_racemase_C"/>
</dbReference>
<dbReference type="GO" id="GO:0000287">
    <property type="term" value="F:magnesium ion binding"/>
    <property type="evidence" value="ECO:0007669"/>
    <property type="project" value="UniProtKB-ARBA"/>
</dbReference>
<evidence type="ECO:0000256" key="2">
    <source>
        <dbReference type="ARBA" id="ARBA00022723"/>
    </source>
</evidence>
<evidence type="ECO:0000313" key="5">
    <source>
        <dbReference type="EMBL" id="MCS0495636.1"/>
    </source>
</evidence>
<dbReference type="SUPFAM" id="SSF51604">
    <property type="entry name" value="Enolase C-terminal domain-like"/>
    <property type="match status" value="1"/>
</dbReference>
<dbReference type="RefSeq" id="WP_258732802.1">
    <property type="nucleotide sequence ID" value="NZ_JANTHZ010000004.1"/>
</dbReference>
<feature type="domain" description="Mandelate racemase/muconate lactonizing enzyme C-terminal" evidence="4">
    <location>
        <begin position="127"/>
        <end position="231"/>
    </location>
</feature>
<dbReference type="Pfam" id="PF02746">
    <property type="entry name" value="MR_MLE_N"/>
    <property type="match status" value="1"/>
</dbReference>